<proteinExistence type="inferred from homology"/>
<keyword evidence="4" id="KW-1185">Reference proteome</keyword>
<dbReference type="GO" id="GO:0009253">
    <property type="term" value="P:peptidoglycan catabolic process"/>
    <property type="evidence" value="ECO:0007669"/>
    <property type="project" value="InterPro"/>
</dbReference>
<dbReference type="CDD" id="cd06583">
    <property type="entry name" value="PGRP"/>
    <property type="match status" value="1"/>
</dbReference>
<dbReference type="InterPro" id="IPR036505">
    <property type="entry name" value="Amidase/PGRP_sf"/>
</dbReference>
<dbReference type="Gene3D" id="3.40.80.10">
    <property type="entry name" value="Peptidoglycan recognition protein-like"/>
    <property type="match status" value="1"/>
</dbReference>
<dbReference type="Proteomes" id="UP000011863">
    <property type="component" value="Chromosome"/>
</dbReference>
<dbReference type="RefSeq" id="WP_015441141.1">
    <property type="nucleotide sequence ID" value="NC_020520.1"/>
</dbReference>
<dbReference type="PANTHER" id="PTHR11022">
    <property type="entry name" value="PEPTIDOGLYCAN RECOGNITION PROTEIN"/>
    <property type="match status" value="1"/>
</dbReference>
<name>A0A6C7E0Z6_ILUCY</name>
<dbReference type="InterPro" id="IPR002502">
    <property type="entry name" value="Amidase_domain"/>
</dbReference>
<evidence type="ECO:0000313" key="3">
    <source>
        <dbReference type="EMBL" id="BAN01894.1"/>
    </source>
</evidence>
<sequence>MGGSKSTRRQMLAGAAATAAAICCGDHVTDALALDTDDRSPTTATPSRARPAAAALTVADGLSIHRRDEWGADLPPTAHIPPEEVKFLLVHHSASSFNTSDPRSVIRSIYAFHTGPEKRWQDVAYNFFVAPDGSVWEGRAGSLDGPVEASATGGNQGYSQLVCLLGNHVAEPPTAAAQDSLVRTLAWLAGRYDLGTFRDASTTFVSRGSDKFPAGATITTPVISPHRAVTYTACPGDAAVALLPEWRRRVHQTLATTWERDGMQPARRVQLQAP</sequence>
<dbReference type="GO" id="GO:0008270">
    <property type="term" value="F:zinc ion binding"/>
    <property type="evidence" value="ECO:0007669"/>
    <property type="project" value="InterPro"/>
</dbReference>
<accession>A0A6C7E0Z6</accession>
<dbReference type="Pfam" id="PF01510">
    <property type="entry name" value="Amidase_2"/>
    <property type="match status" value="1"/>
</dbReference>
<dbReference type="KEGG" id="aym:YM304_15800"/>
<protein>
    <recommendedName>
        <fullName evidence="2">Peptidoglycan recognition protein family domain-containing protein</fullName>
    </recommendedName>
</protein>
<dbReference type="PANTHER" id="PTHR11022:SF41">
    <property type="entry name" value="PEPTIDOGLYCAN-RECOGNITION PROTEIN LC-RELATED"/>
    <property type="match status" value="1"/>
</dbReference>
<dbReference type="EMBL" id="AP012057">
    <property type="protein sequence ID" value="BAN01894.1"/>
    <property type="molecule type" value="Genomic_DNA"/>
</dbReference>
<organism evidence="3 4">
    <name type="scientific">Ilumatobacter coccineus (strain NBRC 103263 / KCTC 29153 / YM16-304)</name>
    <dbReference type="NCBI Taxonomy" id="1313172"/>
    <lineage>
        <taxon>Bacteria</taxon>
        <taxon>Bacillati</taxon>
        <taxon>Actinomycetota</taxon>
        <taxon>Acidimicrobiia</taxon>
        <taxon>Acidimicrobiales</taxon>
        <taxon>Ilumatobacteraceae</taxon>
        <taxon>Ilumatobacter</taxon>
    </lineage>
</organism>
<dbReference type="InterPro" id="IPR006311">
    <property type="entry name" value="TAT_signal"/>
</dbReference>
<dbReference type="InterPro" id="IPR015510">
    <property type="entry name" value="PGRP"/>
</dbReference>
<comment type="similarity">
    <text evidence="1">Belongs to the N-acetylmuramoyl-L-alanine amidase 2 family.</text>
</comment>
<dbReference type="AlphaFoldDB" id="A0A6C7E0Z6"/>
<dbReference type="GO" id="GO:0008745">
    <property type="term" value="F:N-acetylmuramoyl-L-alanine amidase activity"/>
    <property type="evidence" value="ECO:0007669"/>
    <property type="project" value="InterPro"/>
</dbReference>
<dbReference type="SMART" id="SM00701">
    <property type="entry name" value="PGRP"/>
    <property type="match status" value="1"/>
</dbReference>
<dbReference type="SUPFAM" id="SSF55846">
    <property type="entry name" value="N-acetylmuramoyl-L-alanine amidase-like"/>
    <property type="match status" value="1"/>
</dbReference>
<gene>
    <name evidence="3" type="ORF">YM304_15800</name>
</gene>
<dbReference type="OrthoDB" id="514320at2"/>
<evidence type="ECO:0000259" key="2">
    <source>
        <dbReference type="SMART" id="SM00701"/>
    </source>
</evidence>
<dbReference type="PROSITE" id="PS51318">
    <property type="entry name" value="TAT"/>
    <property type="match status" value="1"/>
</dbReference>
<evidence type="ECO:0000256" key="1">
    <source>
        <dbReference type="ARBA" id="ARBA00007553"/>
    </source>
</evidence>
<dbReference type="InterPro" id="IPR006619">
    <property type="entry name" value="PGRP_domain_met/bac"/>
</dbReference>
<reference evidence="3 4" key="1">
    <citation type="journal article" date="2013" name="Int. J. Syst. Evol. Microbiol.">
        <title>Ilumatobacter nonamiense sp. nov. and Ilumatobacter coccineum sp. nov., isolated from seashore sand.</title>
        <authorList>
            <person name="Matsumoto A."/>
            <person name="Kasai H."/>
            <person name="Matsuo Y."/>
            <person name="Shizuri Y."/>
            <person name="Ichikawa N."/>
            <person name="Fujita N."/>
            <person name="Omura S."/>
            <person name="Takahashi Y."/>
        </authorList>
    </citation>
    <scope>NUCLEOTIDE SEQUENCE [LARGE SCALE GENOMIC DNA]</scope>
    <source>
        <strain evidence="4">NBRC 103263 / KCTC 29153 / YM16-304</strain>
    </source>
</reference>
<evidence type="ECO:0000313" key="4">
    <source>
        <dbReference type="Proteomes" id="UP000011863"/>
    </source>
</evidence>
<feature type="domain" description="Peptidoglycan recognition protein family" evidence="2">
    <location>
        <begin position="62"/>
        <end position="210"/>
    </location>
</feature>